<name>A0A8F6AHS5_9VIRU</name>
<protein>
    <submittedName>
        <fullName evidence="1">Nonstructural protein</fullName>
    </submittedName>
</protein>
<organism evidence="1">
    <name type="scientific">Microvirus mar8</name>
    <dbReference type="NCBI Taxonomy" id="2851204"/>
    <lineage>
        <taxon>Viruses</taxon>
        <taxon>Monodnaviria</taxon>
        <taxon>Sangervirae</taxon>
        <taxon>Phixviricota</taxon>
        <taxon>Malgrandaviricetes</taxon>
        <taxon>Petitvirales</taxon>
        <taxon>Microviridae</taxon>
    </lineage>
</organism>
<dbReference type="InterPro" id="IPR046781">
    <property type="entry name" value="Phage_ORF5"/>
</dbReference>
<evidence type="ECO:0000313" key="1">
    <source>
        <dbReference type="EMBL" id="QXP45031.1"/>
    </source>
</evidence>
<reference evidence="1" key="1">
    <citation type="submission" date="2021-04" db="EMBL/GenBank/DDBJ databases">
        <title>Genomes of microviruses identified in yellow-bellied marmot fecal samples.</title>
        <authorList>
            <person name="Varsani A."/>
            <person name="Kraberger S."/>
            <person name="Chatterjee A."/>
            <person name="Richet C."/>
            <person name="Fontenele R.S."/>
            <person name="Schmidlin K."/>
            <person name="Blumstein D.T."/>
        </authorList>
    </citation>
    <scope>NUCLEOTIDE SEQUENCE</scope>
    <source>
        <strain evidence="1">Mar8</strain>
    </source>
</reference>
<dbReference type="EMBL" id="MZ089754">
    <property type="protein sequence ID" value="QXP45031.1"/>
    <property type="molecule type" value="Genomic_DNA"/>
</dbReference>
<dbReference type="Pfam" id="PF20577">
    <property type="entry name" value="Phage_ORF5"/>
    <property type="match status" value="1"/>
</dbReference>
<sequence length="82" mass="9269">MKYEVYAFFDRVSATYGEPFLAPNASVAQRRFQYVMKNAPMVSADSQLYLIGEYDVSTGTVVGLEKPQFVANYISEVENEVK</sequence>
<proteinExistence type="predicted"/>
<accession>A0A8F6AHS5</accession>